<evidence type="ECO:0000313" key="3">
    <source>
        <dbReference type="Proteomes" id="UP000183812"/>
    </source>
</evidence>
<reference evidence="2 3" key="1">
    <citation type="submission" date="2016-10" db="EMBL/GenBank/DDBJ databases">
        <authorList>
            <person name="de Groot N.N."/>
        </authorList>
    </citation>
    <scope>NUCLEOTIDE SEQUENCE [LARGE SCALE GENOMIC DNA]</scope>
    <source>
        <strain evidence="3">DSM 938 / 37b4</strain>
    </source>
</reference>
<accession>A0A1G7RHG6</accession>
<proteinExistence type="predicted"/>
<dbReference type="AlphaFoldDB" id="A0A1G7RHG6"/>
<dbReference type="EMBL" id="FNAY01000030">
    <property type="protein sequence ID" value="SDG10276.1"/>
    <property type="molecule type" value="Genomic_DNA"/>
</dbReference>
<dbReference type="OrthoDB" id="7693149at2"/>
<dbReference type="RefSeq" id="WP_074556022.1">
    <property type="nucleotide sequence ID" value="NZ_CP119563.1"/>
</dbReference>
<sequence>MARLVTVRFLRGSAPYNTGEIAGFEAPVARALIASGAAEAVKPAPLAPDPAAGAETRQRVVLTFLAAAPPYHAGDVAGFDPLEAAALVARGKAVPLTARTAAGEDPEEDEAPAEEPAEEPDDGIDDDAAAPEFLLVDHDDDGNDHDDDGAGEDLDDDGEDGAPPVQGRAG</sequence>
<evidence type="ECO:0000313" key="2">
    <source>
        <dbReference type="EMBL" id="SDG10276.1"/>
    </source>
</evidence>
<feature type="compositionally biased region" description="Acidic residues" evidence="1">
    <location>
        <begin position="138"/>
        <end position="160"/>
    </location>
</feature>
<evidence type="ECO:0000256" key="1">
    <source>
        <dbReference type="SAM" id="MobiDB-lite"/>
    </source>
</evidence>
<protein>
    <submittedName>
        <fullName evidence="2">Uncharacterized protein</fullName>
    </submittedName>
</protein>
<name>A0A1G7RHG6_RHOCA</name>
<organism evidence="2 3">
    <name type="scientific">Rhodobacter capsulatus</name>
    <name type="common">Rhodopseudomonas capsulata</name>
    <dbReference type="NCBI Taxonomy" id="1061"/>
    <lineage>
        <taxon>Bacteria</taxon>
        <taxon>Pseudomonadati</taxon>
        <taxon>Pseudomonadota</taxon>
        <taxon>Alphaproteobacteria</taxon>
        <taxon>Rhodobacterales</taxon>
        <taxon>Rhodobacter group</taxon>
        <taxon>Rhodobacter</taxon>
    </lineage>
</organism>
<feature type="compositionally biased region" description="Acidic residues" evidence="1">
    <location>
        <begin position="104"/>
        <end position="129"/>
    </location>
</feature>
<dbReference type="Proteomes" id="UP000183812">
    <property type="component" value="Unassembled WGS sequence"/>
</dbReference>
<gene>
    <name evidence="2" type="ORF">SAMN04244550_03418</name>
</gene>
<feature type="region of interest" description="Disordered" evidence="1">
    <location>
        <begin position="97"/>
        <end position="170"/>
    </location>
</feature>